<feature type="non-terminal residue" evidence="3">
    <location>
        <position position="1"/>
    </location>
</feature>
<dbReference type="SUPFAM" id="SSF102114">
    <property type="entry name" value="Radical SAM enzymes"/>
    <property type="match status" value="1"/>
</dbReference>
<evidence type="ECO:0000256" key="1">
    <source>
        <dbReference type="ARBA" id="ARBA00023150"/>
    </source>
</evidence>
<dbReference type="PANTHER" id="PTHR22960">
    <property type="entry name" value="MOLYBDOPTERIN COFACTOR SYNTHESIS PROTEIN A"/>
    <property type="match status" value="1"/>
</dbReference>
<sequence length="156" mass="17888">PIKLNFVVLKGINDQEIDDMVNFCAENEFILQLIELHKVSDSVRKSNGFYEKYYFDVSSIIKGFEEKAIDTQVRGNMQNRKVFTLPNSVKVETVTPGHEFCMGCTKLRVGCDGNLFGCLFRSELGTNVKEALKNNHSLSMYEKIVKQVVDTREPYY</sequence>
<dbReference type="InterPro" id="IPR050105">
    <property type="entry name" value="MoCo_biosynth_MoaA/MoaC"/>
</dbReference>
<dbReference type="PANTHER" id="PTHR22960:SF0">
    <property type="entry name" value="MOLYBDENUM COFACTOR BIOSYNTHESIS PROTEIN 1"/>
    <property type="match status" value="1"/>
</dbReference>
<reference evidence="3" key="1">
    <citation type="journal article" date="2014" name="Front. Microbiol.">
        <title>High frequency of phylogenetically diverse reductive dehalogenase-homologous genes in deep subseafloor sedimentary metagenomes.</title>
        <authorList>
            <person name="Kawai M."/>
            <person name="Futagami T."/>
            <person name="Toyoda A."/>
            <person name="Takaki Y."/>
            <person name="Nishi S."/>
            <person name="Hori S."/>
            <person name="Arai W."/>
            <person name="Tsubouchi T."/>
            <person name="Morono Y."/>
            <person name="Uchiyama I."/>
            <person name="Ito T."/>
            <person name="Fujiyama A."/>
            <person name="Inagaki F."/>
            <person name="Takami H."/>
        </authorList>
    </citation>
    <scope>NUCLEOTIDE SEQUENCE</scope>
    <source>
        <strain evidence="3">Expedition CK06-06</strain>
    </source>
</reference>
<dbReference type="EMBL" id="BART01012153">
    <property type="protein sequence ID" value="GAG77524.1"/>
    <property type="molecule type" value="Genomic_DNA"/>
</dbReference>
<dbReference type="GO" id="GO:0006777">
    <property type="term" value="P:Mo-molybdopterin cofactor biosynthetic process"/>
    <property type="evidence" value="ECO:0007669"/>
    <property type="project" value="UniProtKB-KW"/>
</dbReference>
<dbReference type="GO" id="GO:0051539">
    <property type="term" value="F:4 iron, 4 sulfur cluster binding"/>
    <property type="evidence" value="ECO:0007669"/>
    <property type="project" value="UniProtKB-KW"/>
</dbReference>
<protein>
    <recommendedName>
        <fullName evidence="2">Molybdenum cofactor biosynthesis protein A-like twitch domain-containing protein</fullName>
    </recommendedName>
</protein>
<dbReference type="AlphaFoldDB" id="X1A714"/>
<evidence type="ECO:0000313" key="3">
    <source>
        <dbReference type="EMBL" id="GAG77524.1"/>
    </source>
</evidence>
<dbReference type="GO" id="GO:0061799">
    <property type="term" value="F:cyclic pyranopterin monophosphate synthase activity"/>
    <property type="evidence" value="ECO:0007669"/>
    <property type="project" value="TreeGrafter"/>
</dbReference>
<dbReference type="InterPro" id="IPR058240">
    <property type="entry name" value="rSAM_sf"/>
</dbReference>
<dbReference type="Pfam" id="PF06463">
    <property type="entry name" value="Mob_synth_C"/>
    <property type="match status" value="1"/>
</dbReference>
<evidence type="ECO:0000259" key="2">
    <source>
        <dbReference type="Pfam" id="PF06463"/>
    </source>
</evidence>
<gene>
    <name evidence="3" type="ORF">S01H4_25520</name>
</gene>
<dbReference type="GO" id="GO:0061798">
    <property type="term" value="F:GTP 3',8'-cyclase activity"/>
    <property type="evidence" value="ECO:0007669"/>
    <property type="project" value="TreeGrafter"/>
</dbReference>
<keyword evidence="1" id="KW-0501">Molybdenum cofactor biosynthesis</keyword>
<dbReference type="InterPro" id="IPR013785">
    <property type="entry name" value="Aldolase_TIM"/>
</dbReference>
<comment type="caution">
    <text evidence="3">The sequence shown here is derived from an EMBL/GenBank/DDBJ whole genome shotgun (WGS) entry which is preliminary data.</text>
</comment>
<dbReference type="Gene3D" id="3.20.20.70">
    <property type="entry name" value="Aldolase class I"/>
    <property type="match status" value="1"/>
</dbReference>
<dbReference type="InterPro" id="IPR010505">
    <property type="entry name" value="MoaA_twitch"/>
</dbReference>
<name>X1A714_9ZZZZ</name>
<accession>X1A714</accession>
<organism evidence="3">
    <name type="scientific">marine sediment metagenome</name>
    <dbReference type="NCBI Taxonomy" id="412755"/>
    <lineage>
        <taxon>unclassified sequences</taxon>
        <taxon>metagenomes</taxon>
        <taxon>ecological metagenomes</taxon>
    </lineage>
</organism>
<proteinExistence type="predicted"/>
<feature type="domain" description="Molybdenum cofactor biosynthesis protein A-like twitch" evidence="2">
    <location>
        <begin position="31"/>
        <end position="155"/>
    </location>
</feature>